<evidence type="ECO:0000313" key="5">
    <source>
        <dbReference type="WBParaSite" id="maker-unitig_39259-snap-gene-0.2-mRNA-1"/>
    </source>
</evidence>
<feature type="domain" description="Peptidase M14" evidence="3">
    <location>
        <begin position="22"/>
        <end position="274"/>
    </location>
</feature>
<accession>A0A1I8FMS3</accession>
<dbReference type="Gene3D" id="3.40.630.10">
    <property type="entry name" value="Zn peptidases"/>
    <property type="match status" value="1"/>
</dbReference>
<reference evidence="5" key="1">
    <citation type="submission" date="2016-11" db="UniProtKB">
        <authorList>
            <consortium name="WormBaseParasite"/>
        </authorList>
    </citation>
    <scope>IDENTIFICATION</scope>
</reference>
<evidence type="ECO:0000259" key="3">
    <source>
        <dbReference type="SMART" id="SM00631"/>
    </source>
</evidence>
<name>A0A1I8FMS3_9PLAT</name>
<evidence type="ECO:0000313" key="4">
    <source>
        <dbReference type="Proteomes" id="UP000095280"/>
    </source>
</evidence>
<dbReference type="GO" id="GO:0004181">
    <property type="term" value="F:metallocarboxypeptidase activity"/>
    <property type="evidence" value="ECO:0007669"/>
    <property type="project" value="InterPro"/>
</dbReference>
<dbReference type="PANTHER" id="PTHR11705">
    <property type="entry name" value="PROTEASE FAMILY M14 CARBOXYPEPTIDASE A,B"/>
    <property type="match status" value="1"/>
</dbReference>
<dbReference type="Pfam" id="PF00246">
    <property type="entry name" value="Peptidase_M14"/>
    <property type="match status" value="2"/>
</dbReference>
<dbReference type="GO" id="GO:0005615">
    <property type="term" value="C:extracellular space"/>
    <property type="evidence" value="ECO:0007669"/>
    <property type="project" value="TreeGrafter"/>
</dbReference>
<dbReference type="WBParaSite" id="maker-unitig_39259-snap-gene-0.2-mRNA-1">
    <property type="protein sequence ID" value="maker-unitig_39259-snap-gene-0.2-mRNA-1"/>
    <property type="gene ID" value="maker-unitig_39259-snap-gene-0.2"/>
</dbReference>
<dbReference type="InterPro" id="IPR000834">
    <property type="entry name" value="Peptidase_M14"/>
</dbReference>
<dbReference type="GO" id="GO:0006508">
    <property type="term" value="P:proteolysis"/>
    <property type="evidence" value="ECO:0007669"/>
    <property type="project" value="InterPro"/>
</dbReference>
<dbReference type="Proteomes" id="UP000095280">
    <property type="component" value="Unplaced"/>
</dbReference>
<organism evidence="4 5">
    <name type="scientific">Macrostomum lignano</name>
    <dbReference type="NCBI Taxonomy" id="282301"/>
    <lineage>
        <taxon>Eukaryota</taxon>
        <taxon>Metazoa</taxon>
        <taxon>Spiralia</taxon>
        <taxon>Lophotrochozoa</taxon>
        <taxon>Platyhelminthes</taxon>
        <taxon>Rhabditophora</taxon>
        <taxon>Macrostomorpha</taxon>
        <taxon>Macrostomida</taxon>
        <taxon>Macrostomidae</taxon>
        <taxon>Macrostomum</taxon>
    </lineage>
</organism>
<dbReference type="GO" id="GO:0008270">
    <property type="term" value="F:zinc ion binding"/>
    <property type="evidence" value="ECO:0007669"/>
    <property type="project" value="InterPro"/>
</dbReference>
<protein>
    <submittedName>
        <fullName evidence="5">Peptidase_M14 domain-containing protein</fullName>
    </submittedName>
</protein>
<comment type="similarity">
    <text evidence="2">Belongs to the peptidase M14 family.</text>
</comment>
<dbReference type="SUPFAM" id="SSF53187">
    <property type="entry name" value="Zn-dependent exopeptidases"/>
    <property type="match status" value="1"/>
</dbReference>
<dbReference type="AlphaFoldDB" id="A0A1I8FMS3"/>
<dbReference type="PANTHER" id="PTHR11705:SF91">
    <property type="entry name" value="FI01817P-RELATED"/>
    <property type="match status" value="1"/>
</dbReference>
<comment type="cofactor">
    <cofactor evidence="1">
        <name>Zn(2+)</name>
        <dbReference type="ChEBI" id="CHEBI:29105"/>
    </cofactor>
</comment>
<sequence>NRNVKVDILVPPVWCRASERPWPDGRISSWSCCTGTTAGWLLRRPIGESAVSAADESGCEGLSRKARRDKQKRKVWIDGGIHAREWISPATVLYMADVYLILAQKRAKRTVATRLKAGLCRGVDLNRNYGYKINYRAPGHSLPWSRPAVKEIRRAGELRQEDLAVPVLPFIRPVRLMPFGFQEGRLPAACAQRWQDAAWAFFGSREMFSTNHRFYIHGTSADVLYEASGGSDDWAHGSLEVPYSLTVELPDDGAYGFPAAACLHSPTLAASGAGPAGDVRTIHDLETNTNFYRTRRGLCMKLDRISNRQREYDGGILLGRDRIESLQVSAACSANGDSLRTSAASFRAREAFCSPSAAITCGVAA</sequence>
<proteinExistence type="inferred from homology"/>
<evidence type="ECO:0000256" key="1">
    <source>
        <dbReference type="ARBA" id="ARBA00001947"/>
    </source>
</evidence>
<evidence type="ECO:0000256" key="2">
    <source>
        <dbReference type="ARBA" id="ARBA00005988"/>
    </source>
</evidence>
<keyword evidence="4" id="KW-1185">Reference proteome</keyword>
<dbReference type="SMART" id="SM00631">
    <property type="entry name" value="Zn_pept"/>
    <property type="match status" value="1"/>
</dbReference>